<accession>J9H1H8</accession>
<dbReference type="EMBL" id="AMCI01000921">
    <property type="protein sequence ID" value="EJX07275.1"/>
    <property type="molecule type" value="Genomic_DNA"/>
</dbReference>
<dbReference type="AlphaFoldDB" id="J9H1H8"/>
<proteinExistence type="predicted"/>
<organism evidence="1">
    <name type="scientific">gut metagenome</name>
    <dbReference type="NCBI Taxonomy" id="749906"/>
    <lineage>
        <taxon>unclassified sequences</taxon>
        <taxon>metagenomes</taxon>
        <taxon>organismal metagenomes</taxon>
    </lineage>
</organism>
<evidence type="ECO:0000313" key="1">
    <source>
        <dbReference type="EMBL" id="EJX07275.1"/>
    </source>
</evidence>
<gene>
    <name evidence="1" type="ORF">EVA_04618</name>
</gene>
<sequence>MNSNGTVRGIPPIVFHTTMSKPSTTMPIKKPFGLVLIWAVWTNWISVAGHSHTIAWKPAIQKPYPPTSSAILFLMETT</sequence>
<protein>
    <submittedName>
        <fullName evidence="1">Uncharacterized protein</fullName>
    </submittedName>
</protein>
<reference evidence="1" key="1">
    <citation type="journal article" date="2012" name="PLoS ONE">
        <title>Gene sets for utilization of primary and secondary nutrition supplies in the distal gut of endangered iberian lynx.</title>
        <authorList>
            <person name="Alcaide M."/>
            <person name="Messina E."/>
            <person name="Richter M."/>
            <person name="Bargiela R."/>
            <person name="Peplies J."/>
            <person name="Huws S.A."/>
            <person name="Newbold C.J."/>
            <person name="Golyshin P.N."/>
            <person name="Simon M.A."/>
            <person name="Lopez G."/>
            <person name="Yakimov M.M."/>
            <person name="Ferrer M."/>
        </authorList>
    </citation>
    <scope>NUCLEOTIDE SEQUENCE</scope>
</reference>
<comment type="caution">
    <text evidence="1">The sequence shown here is derived from an EMBL/GenBank/DDBJ whole genome shotgun (WGS) entry which is preliminary data.</text>
</comment>
<name>J9H1H8_9ZZZZ</name>